<organism evidence="1 2">
    <name type="scientific">Pyrenophora seminiperda CCB06</name>
    <dbReference type="NCBI Taxonomy" id="1302712"/>
    <lineage>
        <taxon>Eukaryota</taxon>
        <taxon>Fungi</taxon>
        <taxon>Dikarya</taxon>
        <taxon>Ascomycota</taxon>
        <taxon>Pezizomycotina</taxon>
        <taxon>Dothideomycetes</taxon>
        <taxon>Pleosporomycetidae</taxon>
        <taxon>Pleosporales</taxon>
        <taxon>Pleosporineae</taxon>
        <taxon>Pleosporaceae</taxon>
        <taxon>Pyrenophora</taxon>
    </lineage>
</organism>
<dbReference type="AlphaFoldDB" id="A0A3M7M9Y4"/>
<evidence type="ECO:0000313" key="1">
    <source>
        <dbReference type="EMBL" id="RMZ71335.1"/>
    </source>
</evidence>
<proteinExistence type="predicted"/>
<name>A0A3M7M9Y4_9PLEO</name>
<evidence type="ECO:0000313" key="2">
    <source>
        <dbReference type="Proteomes" id="UP000265663"/>
    </source>
</evidence>
<gene>
    <name evidence="1" type="ORF">GMOD_00005872</name>
</gene>
<dbReference type="Proteomes" id="UP000265663">
    <property type="component" value="Unassembled WGS sequence"/>
</dbReference>
<reference evidence="1 2" key="1">
    <citation type="journal article" date="2014" name="PLoS ONE">
        <title>De novo Genome Assembly of the Fungal Plant Pathogen Pyrenophora semeniperda.</title>
        <authorList>
            <person name="Soliai M.M."/>
            <person name="Meyer S.E."/>
            <person name="Udall J.A."/>
            <person name="Elzinga D.E."/>
            <person name="Hermansen R.A."/>
            <person name="Bodily P.M."/>
            <person name="Hart A.A."/>
            <person name="Coleman C.E."/>
        </authorList>
    </citation>
    <scope>NUCLEOTIDE SEQUENCE [LARGE SCALE GENOMIC DNA]</scope>
    <source>
        <strain evidence="1 2">CCB06</strain>
        <tissue evidence="1">Mycelium</tissue>
    </source>
</reference>
<accession>A0A3M7M9Y4</accession>
<sequence length="67" mass="7143">MDRKVTVCLHGPHGSFKVVVQEQVEGESGHNLIDALNGKVDLAVSDILAKNGTTGYGDDDDDEDSDD</sequence>
<keyword evidence="2" id="KW-1185">Reference proteome</keyword>
<protein>
    <submittedName>
        <fullName evidence="1">Uncharacterized protein</fullName>
    </submittedName>
</protein>
<dbReference type="EMBL" id="KE747826">
    <property type="protein sequence ID" value="RMZ71335.1"/>
    <property type="molecule type" value="Genomic_DNA"/>
</dbReference>